<comment type="caution">
    <text evidence="2">The sequence shown here is derived from an EMBL/GenBank/DDBJ whole genome shotgun (WGS) entry which is preliminary data.</text>
</comment>
<dbReference type="PANTHER" id="PTHR36020">
    <property type="entry name" value="TRANSMEMBRANE PROTEIN"/>
    <property type="match status" value="1"/>
</dbReference>
<evidence type="ECO:0000313" key="3">
    <source>
        <dbReference type="Proteomes" id="UP001420932"/>
    </source>
</evidence>
<feature type="compositionally biased region" description="Polar residues" evidence="1">
    <location>
        <begin position="596"/>
        <end position="619"/>
    </location>
</feature>
<dbReference type="PANTHER" id="PTHR36020:SF1">
    <property type="entry name" value="TRANSMEMBRANE PROTEIN"/>
    <property type="match status" value="1"/>
</dbReference>
<protein>
    <submittedName>
        <fullName evidence="2">Uncharacterized protein</fullName>
    </submittedName>
</protein>
<organism evidence="2 3">
    <name type="scientific">Stephania yunnanensis</name>
    <dbReference type="NCBI Taxonomy" id="152371"/>
    <lineage>
        <taxon>Eukaryota</taxon>
        <taxon>Viridiplantae</taxon>
        <taxon>Streptophyta</taxon>
        <taxon>Embryophyta</taxon>
        <taxon>Tracheophyta</taxon>
        <taxon>Spermatophyta</taxon>
        <taxon>Magnoliopsida</taxon>
        <taxon>Ranunculales</taxon>
        <taxon>Menispermaceae</taxon>
        <taxon>Menispermoideae</taxon>
        <taxon>Cissampelideae</taxon>
        <taxon>Stephania</taxon>
    </lineage>
</organism>
<evidence type="ECO:0000256" key="1">
    <source>
        <dbReference type="SAM" id="MobiDB-lite"/>
    </source>
</evidence>
<dbReference type="Proteomes" id="UP001420932">
    <property type="component" value="Unassembled WGS sequence"/>
</dbReference>
<accession>A0AAP0KVI2</accession>
<dbReference type="AlphaFoldDB" id="A0AAP0KVI2"/>
<proteinExistence type="predicted"/>
<feature type="region of interest" description="Disordered" evidence="1">
    <location>
        <begin position="596"/>
        <end position="638"/>
    </location>
</feature>
<evidence type="ECO:0000313" key="2">
    <source>
        <dbReference type="EMBL" id="KAK9159477.1"/>
    </source>
</evidence>
<dbReference type="EMBL" id="JBBNAF010000003">
    <property type="protein sequence ID" value="KAK9159477.1"/>
    <property type="molecule type" value="Genomic_DNA"/>
</dbReference>
<reference evidence="2 3" key="1">
    <citation type="submission" date="2024-01" db="EMBL/GenBank/DDBJ databases">
        <title>Genome assemblies of Stephania.</title>
        <authorList>
            <person name="Yang L."/>
        </authorList>
    </citation>
    <scope>NUCLEOTIDE SEQUENCE [LARGE SCALE GENOMIC DNA]</scope>
    <source>
        <strain evidence="2">YNDBR</strain>
        <tissue evidence="2">Leaf</tissue>
    </source>
</reference>
<sequence>MDDAQSKLSSVDSLVNKLSIPEETKQFVFAISEPQSNSIVYVLVAQNLSERSALDAEILIKEVRPDAVVAQVAPSGLVEIQSEEKANDRVVDELGSVVPTSALGVLKGCLLGKFNKDAYESLAGRVVLREIFGVGFHGHFLAANRAAEEVGSSVLLLESPFVKTCAEECEVSNEGIGGKSEFQGLNLHSNSLLPQRIGSVASSIGRRLHLENDFDVATVKRLASTVGLSIPRGRMSGSEAAARDCVPLCDYQAPSFAQSVYPLLTDLHGIFDDLPSIGQALAYAQRMLYKVGKGERIDSELLSGVLTFRVAVEGLRIGLNDAGRLPIDKIKSSAAAKSEFFEMTEKEKSHALFAQAIRSQTKKFKSIVAVVDASSLAGLRRHWDTPLPVEIEDMIETLLVEYGDKENLLASENSEGRKLIKGKPVVAVGAGATAVLGVSSFSKAVPASSFMKLLTIKVPASLNLTLAQTQKAVGIAFGKTLGSSKVLAPGLMSSGAKSSSIAKAAASAEKIRAVAHSVIASAERTSFSVMRTSFYEIMRRRSIRPVGGKQWATFGCSIATCAGLLVYGDGIECAVESIPTAPTVASLGRGLQSLHRASQDVTQTDRSNIQEMPITSASETAKPKPHTSEGTGGGSKAGVNMVQRKFNREVGGVRCAVHLPVFGADRISSPDYNHIGSIQVAGVKVRSTTR</sequence>
<keyword evidence="3" id="KW-1185">Reference proteome</keyword>
<name>A0AAP0KVI2_9MAGN</name>
<gene>
    <name evidence="2" type="ORF">Syun_005818</name>
</gene>